<gene>
    <name evidence="1" type="ORF">F5148DRAFT_1161455</name>
</gene>
<dbReference type="EMBL" id="JAGFNK010000006">
    <property type="protein sequence ID" value="KAI9512767.1"/>
    <property type="molecule type" value="Genomic_DNA"/>
</dbReference>
<name>A0ACC0UMN3_9AGAM</name>
<dbReference type="Proteomes" id="UP001207468">
    <property type="component" value="Unassembled WGS sequence"/>
</dbReference>
<evidence type="ECO:0000313" key="2">
    <source>
        <dbReference type="Proteomes" id="UP001207468"/>
    </source>
</evidence>
<protein>
    <submittedName>
        <fullName evidence="1">Ribosome 60S biogenesis N-terminal-domain-containing protein</fullName>
    </submittedName>
</protein>
<keyword evidence="2" id="KW-1185">Reference proteome</keyword>
<proteinExistence type="predicted"/>
<organism evidence="1 2">
    <name type="scientific">Russula earlei</name>
    <dbReference type="NCBI Taxonomy" id="71964"/>
    <lineage>
        <taxon>Eukaryota</taxon>
        <taxon>Fungi</taxon>
        <taxon>Dikarya</taxon>
        <taxon>Basidiomycota</taxon>
        <taxon>Agaricomycotina</taxon>
        <taxon>Agaricomycetes</taxon>
        <taxon>Russulales</taxon>
        <taxon>Russulaceae</taxon>
        <taxon>Russula</taxon>
    </lineage>
</organism>
<comment type="caution">
    <text evidence="1">The sequence shown here is derived from an EMBL/GenBank/DDBJ whole genome shotgun (WGS) entry which is preliminary data.</text>
</comment>
<evidence type="ECO:0000313" key="1">
    <source>
        <dbReference type="EMBL" id="KAI9512767.1"/>
    </source>
</evidence>
<sequence length="2015" mass="226304">MPKKHVRDGSQLKRTVKRDAKTRNVYRYSDGADVERHLQTQGQDGLTDALIALRNQLTVKYGEELVQPQDERLALARSWLEITPRAQSIFSIWENTTERQPSLLALLISVLSSLLTILSTHYTHHKLGQPILTTLLSSDYLFYLNSYFNCSHNELIIATLKLFRAMSEFGGGGERKAILEGFSWENKGLHKLLSMRRRTKMTGSPDVLVIPDIRTLYILFILSFVDDSAASLVKSSFLEQRHDIFRAIFGGLDQDPYSLARKILEVAWTGIWLDPKIKRTVKVNIFNEATLHHIMKLYNRSVAEASDDQIPADLAHHFLLAICTHPGVGVCFKDRGWYPRETGEDVGLPLGGNDETAPKSARIYNKILANSLKTLKVNEDPRQQELALRVMSACPELVCGYWSSASLTLEPRLSSKWIANIAFFGNVVSLPVPEVSFLLPGKSLYLPTPPPLAAFLENIFPSVNTKAHFSRGILSAFPLVQHCTALALAKSLTKYSEVLKVMRKVESELEENESDGQWKKRRNELELEARRRVPDFQVVIAFSQKTGEDVQSAPEDLGSTIKPPSKVQVAMLAESSTRLLWLYHLCFPSLVAEARFDPGKLLQNSFDNDINSDSIAMPNSGFKTLRRLHVLRLLRESNQFLWSSKSSSRSYISVLLSAYISIDVITIRDAIRSLVRHVLSRSILFEHDPDEIYFWISSLPIGFRALDAEAPDDTSLLNEQAAVVNFLDDCIQLCLREPYGYIEESHTLNSDSTTANIQYFGGNAFSPLVMTVMEQIASRIATRLCSSDMLAIVSFVRRLLVRLSGKRDSLGALVHLSEKLASLPIGKILVENHGTMSKAIAQEITIMENHFQLLVNPFAPIPIPEELLSTKSDFLDRIENIPLPRSNAQRWNSAFELIDFVRLVGSPVPGEMAIRLLNIMSRNHHPAIRILLSYLNPSQRLLRNPSFFTSLRKAKSIVPFDWAFIQCGPEQLSEVEYRSLLTDAIFDGPKDFFEAKFALEVIGHRMSSRQAQSSTGSGVLLLIADIMQAGRRILHSGSFMGLREHLFGMPQINALFTSSMIGSEVIEQGIRPILDAVVDPANAADRSLLLPFSSHWAQLSLTASRFSIIAQITLWIPYMTHEEVLSILDNALLDFYAIGKEEGILDVLHAVLFVVERHANAIAGDIPGLRSRLAQLVSLYSVQPTWALLESLITRAVDSAFIAWIDGLPPACAITSSALDSLVLMSCSRWSKRSQFRSEGLDISVFLQRPEWTTHTVSVIRSLTYHSHLAPVIWSWLDASDNTSIIRSPGEWRNHFDKLTANIIDTQASQSHRLACRRAILVILQKLSSLRLDLFSNLQACVKAMSADTLTTEVLRLGKCLTETLPRESEAFASSLLEHALDWVSRSFASPDNLDNGILNALASFAKGFPSIKPHLTDAVLTVLIQNRLSDVTALDLGVILVDGTHLKPLLINRHLQSIVQHADFYKHTEINTASRDAVIHLVHVLFLKNPTNTCQPSHVLPLSPSYGFTLSTADRRLLGIFALFEETRKVSVASLFTRSISGPHNALDVLLSLDPASVFRACLQFPAWRKLDDLGYQIDSAHPLDRRIYDPVFVTLLVAHVLATQRPSSTAQWVQLFRTNVVSLLIRSLSSRNDLLRGTCVTQIGAVMDALQSADMQEKPHVFYILRMLKDAIKEPLEEGPSPRLPSFSTLLLAHALRGVFYPEHFIYPLTARFLLQRPELDTTDVPMLYAMLYSSSDDWRRERSWILKFIADAMLSAGDEEWNVFRRRHTWDLLAGLFQSGRQDRTLRHEVLEILLNLTNSRRITTSLVLKSGLLSWIEMSLLDPRQDEGLLWMRVLENILDIVDPQKLESATGGEWRRAIGRCMSLLRADAAASTSHTAMLLYKSRIVMRLGLLPGPPVPTFDALLSQCLVSLRHLEKGLILSTFPVALRSSPHSRHTSYSIREGNATDSHELWGEVVVYLWRAAMASESSGKAWDELTPRILVWNLLVDGEDHVAEWARREVVWNTTTQTV</sequence>
<reference evidence="1" key="1">
    <citation type="submission" date="2021-03" db="EMBL/GenBank/DDBJ databases">
        <title>Evolutionary priming and transition to the ectomycorrhizal habit in an iconic lineage of mushroom-forming fungi: is preadaptation a requirement?</title>
        <authorList>
            <consortium name="DOE Joint Genome Institute"/>
            <person name="Looney B.P."/>
            <person name="Miyauchi S."/>
            <person name="Morin E."/>
            <person name="Drula E."/>
            <person name="Courty P.E."/>
            <person name="Chicoki N."/>
            <person name="Fauchery L."/>
            <person name="Kohler A."/>
            <person name="Kuo A."/>
            <person name="LaButti K."/>
            <person name="Pangilinan J."/>
            <person name="Lipzen A."/>
            <person name="Riley R."/>
            <person name="Andreopoulos W."/>
            <person name="He G."/>
            <person name="Johnson J."/>
            <person name="Barry K.W."/>
            <person name="Grigoriev I.V."/>
            <person name="Nagy L."/>
            <person name="Hibbett D."/>
            <person name="Henrissat B."/>
            <person name="Matheny P.B."/>
            <person name="Labbe J."/>
            <person name="Martin A.F."/>
        </authorList>
    </citation>
    <scope>NUCLEOTIDE SEQUENCE</scope>
    <source>
        <strain evidence="1">BPL698</strain>
    </source>
</reference>
<accession>A0ACC0UMN3</accession>